<organism evidence="2 3">
    <name type="scientific">Nakamurella endophytica</name>
    <dbReference type="NCBI Taxonomy" id="1748367"/>
    <lineage>
        <taxon>Bacteria</taxon>
        <taxon>Bacillati</taxon>
        <taxon>Actinomycetota</taxon>
        <taxon>Actinomycetes</taxon>
        <taxon>Nakamurellales</taxon>
        <taxon>Nakamurellaceae</taxon>
        <taxon>Nakamurella</taxon>
    </lineage>
</organism>
<dbReference type="Gene3D" id="3.40.50.300">
    <property type="entry name" value="P-loop containing nucleotide triphosphate hydrolases"/>
    <property type="match status" value="1"/>
</dbReference>
<comment type="caution">
    <text evidence="2">The sequence shown here is derived from an EMBL/GenBank/DDBJ whole genome shotgun (WGS) entry which is preliminary data.</text>
</comment>
<feature type="compositionally biased region" description="Basic and acidic residues" evidence="1">
    <location>
        <begin position="198"/>
        <end position="212"/>
    </location>
</feature>
<keyword evidence="2" id="KW-0808">Transferase</keyword>
<protein>
    <submittedName>
        <fullName evidence="2">Adenylate kinase</fullName>
    </submittedName>
</protein>
<evidence type="ECO:0000313" key="3">
    <source>
        <dbReference type="Proteomes" id="UP000655208"/>
    </source>
</evidence>
<feature type="region of interest" description="Disordered" evidence="1">
    <location>
        <begin position="1"/>
        <end position="23"/>
    </location>
</feature>
<keyword evidence="3" id="KW-1185">Reference proteome</keyword>
<dbReference type="AlphaFoldDB" id="A0A917T074"/>
<evidence type="ECO:0000256" key="1">
    <source>
        <dbReference type="SAM" id="MobiDB-lite"/>
    </source>
</evidence>
<proteinExistence type="predicted"/>
<dbReference type="Proteomes" id="UP000655208">
    <property type="component" value="Unassembled WGS sequence"/>
</dbReference>
<dbReference type="GO" id="GO:0016301">
    <property type="term" value="F:kinase activity"/>
    <property type="evidence" value="ECO:0007669"/>
    <property type="project" value="UniProtKB-KW"/>
</dbReference>
<accession>A0A917T074</accession>
<evidence type="ECO:0000313" key="2">
    <source>
        <dbReference type="EMBL" id="GGM05775.1"/>
    </source>
</evidence>
<feature type="compositionally biased region" description="Basic and acidic residues" evidence="1">
    <location>
        <begin position="8"/>
        <end position="17"/>
    </location>
</feature>
<reference evidence="2" key="2">
    <citation type="submission" date="2020-09" db="EMBL/GenBank/DDBJ databases">
        <authorList>
            <person name="Sun Q."/>
            <person name="Zhou Y."/>
        </authorList>
    </citation>
    <scope>NUCLEOTIDE SEQUENCE</scope>
    <source>
        <strain evidence="2">CGMCC 4.7308</strain>
    </source>
</reference>
<gene>
    <name evidence="2" type="ORF">GCM10011594_27490</name>
</gene>
<dbReference type="SUPFAM" id="SSF52540">
    <property type="entry name" value="P-loop containing nucleoside triphosphate hydrolases"/>
    <property type="match status" value="1"/>
</dbReference>
<dbReference type="InterPro" id="IPR027417">
    <property type="entry name" value="P-loop_NTPase"/>
</dbReference>
<reference evidence="2" key="1">
    <citation type="journal article" date="2014" name="Int. J. Syst. Evol. Microbiol.">
        <title>Complete genome sequence of Corynebacterium casei LMG S-19264T (=DSM 44701T), isolated from a smear-ripened cheese.</title>
        <authorList>
            <consortium name="US DOE Joint Genome Institute (JGI-PGF)"/>
            <person name="Walter F."/>
            <person name="Albersmeier A."/>
            <person name="Kalinowski J."/>
            <person name="Ruckert C."/>
        </authorList>
    </citation>
    <scope>NUCLEOTIDE SEQUENCE</scope>
    <source>
        <strain evidence="2">CGMCC 4.7308</strain>
    </source>
</reference>
<sequence length="219" mass="23504">MPSTPDARPPEAHRPAGVDRGPGAVDRVAAATLDLLARRPAGLGPVRLVCVDGPSGSGKTTFARRLVHRARSADRTRVVRRVGTDALATWACPFDWWDRLEQQLFEPLAAGRPGRLVVNEWVDGVPRPGRPLVVPVPDVLVLEGVSAGRRAVAGRAGVLVWVEVPDAARRLDRAVARDGEQLRGELARWQRAEAGHFAGEDTAARADLRLDPTGDADPA</sequence>
<name>A0A917T074_9ACTN</name>
<keyword evidence="2" id="KW-0418">Kinase</keyword>
<feature type="region of interest" description="Disordered" evidence="1">
    <location>
        <begin position="198"/>
        <end position="219"/>
    </location>
</feature>
<dbReference type="EMBL" id="BMNA01000004">
    <property type="protein sequence ID" value="GGM05775.1"/>
    <property type="molecule type" value="Genomic_DNA"/>
</dbReference>